<dbReference type="EMBL" id="CP136336">
    <property type="protein sequence ID" value="WOB06466.1"/>
    <property type="molecule type" value="Genomic_DNA"/>
</dbReference>
<keyword evidence="2" id="KW-1185">Reference proteome</keyword>
<dbReference type="Proteomes" id="UP001303946">
    <property type="component" value="Chromosome"/>
</dbReference>
<dbReference type="RefSeq" id="WP_316698919.1">
    <property type="nucleotide sequence ID" value="NZ_CP136336.1"/>
</dbReference>
<accession>A0ABZ0CN98</accession>
<gene>
    <name evidence="1" type="ORF">RXV79_16210</name>
</gene>
<protein>
    <submittedName>
        <fullName evidence="1">Uncharacterized protein</fullName>
    </submittedName>
</protein>
<proteinExistence type="predicted"/>
<organism evidence="1 2">
    <name type="scientific">Piscinibacter gummiphilus</name>
    <dbReference type="NCBI Taxonomy" id="946333"/>
    <lineage>
        <taxon>Bacteria</taxon>
        <taxon>Pseudomonadati</taxon>
        <taxon>Pseudomonadota</taxon>
        <taxon>Betaproteobacteria</taxon>
        <taxon>Burkholderiales</taxon>
        <taxon>Sphaerotilaceae</taxon>
        <taxon>Piscinibacter</taxon>
    </lineage>
</organism>
<sequence>MSQIDPRFEMNVSSSIAGGTTLRIDVASPADWAPYTPPEPTTPTGTLSLAGAGALYLNNLLLVLA</sequence>
<name>A0ABZ0CN98_9BURK</name>
<reference evidence="1 2" key="1">
    <citation type="submission" date="2023-10" db="EMBL/GenBank/DDBJ databases">
        <title>Bacteria for the degradation of biodegradable plastic PBAT(Polybutylene adipate terephthalate).</title>
        <authorList>
            <person name="Weon H.-Y."/>
            <person name="Yeon J."/>
        </authorList>
    </citation>
    <scope>NUCLEOTIDE SEQUENCE [LARGE SCALE GENOMIC DNA]</scope>
    <source>
        <strain evidence="1 2">SBD 7-3</strain>
    </source>
</reference>
<evidence type="ECO:0000313" key="2">
    <source>
        <dbReference type="Proteomes" id="UP001303946"/>
    </source>
</evidence>
<evidence type="ECO:0000313" key="1">
    <source>
        <dbReference type="EMBL" id="WOB06466.1"/>
    </source>
</evidence>